<dbReference type="Proteomes" id="UP000823388">
    <property type="component" value="Chromosome 6K"/>
</dbReference>
<dbReference type="InterPro" id="IPR005135">
    <property type="entry name" value="Endo/exonuclease/phosphatase"/>
</dbReference>
<reference evidence="2" key="1">
    <citation type="submission" date="2020-05" db="EMBL/GenBank/DDBJ databases">
        <title>WGS assembly of Panicum virgatum.</title>
        <authorList>
            <person name="Lovell J.T."/>
            <person name="Jenkins J."/>
            <person name="Shu S."/>
            <person name="Juenger T.E."/>
            <person name="Schmutz J."/>
        </authorList>
    </citation>
    <scope>NUCLEOTIDE SEQUENCE</scope>
    <source>
        <strain evidence="2">AP13</strain>
    </source>
</reference>
<dbReference type="Pfam" id="PF03372">
    <property type="entry name" value="Exo_endo_phos"/>
    <property type="match status" value="1"/>
</dbReference>
<protein>
    <recommendedName>
        <fullName evidence="1">Endonuclease/exonuclease/phosphatase domain-containing protein</fullName>
    </recommendedName>
</protein>
<proteinExistence type="predicted"/>
<keyword evidence="3" id="KW-1185">Reference proteome</keyword>
<organism evidence="2 3">
    <name type="scientific">Panicum virgatum</name>
    <name type="common">Blackwell switchgrass</name>
    <dbReference type="NCBI Taxonomy" id="38727"/>
    <lineage>
        <taxon>Eukaryota</taxon>
        <taxon>Viridiplantae</taxon>
        <taxon>Streptophyta</taxon>
        <taxon>Embryophyta</taxon>
        <taxon>Tracheophyta</taxon>
        <taxon>Spermatophyta</taxon>
        <taxon>Magnoliopsida</taxon>
        <taxon>Liliopsida</taxon>
        <taxon>Poales</taxon>
        <taxon>Poaceae</taxon>
        <taxon>PACMAD clade</taxon>
        <taxon>Panicoideae</taxon>
        <taxon>Panicodae</taxon>
        <taxon>Paniceae</taxon>
        <taxon>Panicinae</taxon>
        <taxon>Panicum</taxon>
        <taxon>Panicum sect. Hiantes</taxon>
    </lineage>
</organism>
<dbReference type="Gene3D" id="3.60.10.10">
    <property type="entry name" value="Endonuclease/exonuclease/phosphatase"/>
    <property type="match status" value="1"/>
</dbReference>
<evidence type="ECO:0000259" key="1">
    <source>
        <dbReference type="Pfam" id="PF03372"/>
    </source>
</evidence>
<dbReference type="GO" id="GO:0003824">
    <property type="term" value="F:catalytic activity"/>
    <property type="evidence" value="ECO:0007669"/>
    <property type="project" value="InterPro"/>
</dbReference>
<comment type="caution">
    <text evidence="2">The sequence shown here is derived from an EMBL/GenBank/DDBJ whole genome shotgun (WGS) entry which is preliminary data.</text>
</comment>
<dbReference type="PANTHER" id="PTHR33710">
    <property type="entry name" value="BNAC02G09200D PROTEIN"/>
    <property type="match status" value="1"/>
</dbReference>
<dbReference type="AlphaFoldDB" id="A0A8T0RHD0"/>
<dbReference type="InterPro" id="IPR036691">
    <property type="entry name" value="Endo/exonu/phosph_ase_sf"/>
</dbReference>
<name>A0A8T0RHD0_PANVG</name>
<evidence type="ECO:0000313" key="2">
    <source>
        <dbReference type="EMBL" id="KAG2585397.1"/>
    </source>
</evidence>
<dbReference type="EMBL" id="CM029047">
    <property type="protein sequence ID" value="KAG2585397.1"/>
    <property type="molecule type" value="Genomic_DNA"/>
</dbReference>
<feature type="domain" description="Endonuclease/exonuclease/phosphatase" evidence="1">
    <location>
        <begin position="5"/>
        <end position="198"/>
    </location>
</feature>
<dbReference type="PANTHER" id="PTHR33710:SF71">
    <property type="entry name" value="ENDONUCLEASE_EXONUCLEASE_PHOSPHATASE DOMAIN-CONTAINING PROTEIN"/>
    <property type="match status" value="1"/>
</dbReference>
<sequence length="252" mass="29204">MKILFWNIRGLGAAGRRKQLVELSQQHNPQCICLQETIRHSFRTRELDNFARGFPFFWVSHPPDGHSGGLLIGASKDLVEEEEEDHGVFYQSLHLRNSKNDAAWMLINVYGPELLDKIKSTPLPLIVGGDFNSVRRIEDKSSSNVNHRLMDVFNEFVEIAELRELCRGAADRVFVSNSWEDMFPLVRVQTLLRIGSDHNPLLVDTGPPKIKQARQFRFEPAWLLHEEFAPWVLSKWPLRFKQNCLDHWHVIS</sequence>
<dbReference type="SUPFAM" id="SSF56219">
    <property type="entry name" value="DNase I-like"/>
    <property type="match status" value="1"/>
</dbReference>
<accession>A0A8T0RHD0</accession>
<evidence type="ECO:0000313" key="3">
    <source>
        <dbReference type="Proteomes" id="UP000823388"/>
    </source>
</evidence>
<gene>
    <name evidence="2" type="ORF">PVAP13_6KG417401</name>
</gene>